<sequence>MGTGMRQHKVVSFEELQPVQYGGDYDRNAKRIRPKLSDIDLF</sequence>
<dbReference type="PATRIC" id="fig|1265738.3.peg.2440"/>
<dbReference type="EMBL" id="ANOG01000342">
    <property type="protein sequence ID" value="EMI20644.1"/>
    <property type="molecule type" value="Genomic_DNA"/>
</dbReference>
<dbReference type="Proteomes" id="UP000011991">
    <property type="component" value="Unassembled WGS sequence"/>
</dbReference>
<comment type="caution">
    <text evidence="1">The sequence shown here is derived from an EMBL/GenBank/DDBJ whole genome shotgun (WGS) entry which is preliminary data.</text>
</comment>
<evidence type="ECO:0000313" key="2">
    <source>
        <dbReference type="Proteomes" id="UP000011991"/>
    </source>
</evidence>
<accession>M5S382</accession>
<gene>
    <name evidence="1" type="ORF">RMSM_02430</name>
</gene>
<dbReference type="AlphaFoldDB" id="M5S382"/>
<protein>
    <submittedName>
        <fullName evidence="1">Uncharacterized protein</fullName>
    </submittedName>
</protein>
<keyword evidence="2" id="KW-1185">Reference proteome</keyword>
<organism evidence="1 2">
    <name type="scientific">Rhodopirellula maiorica SM1</name>
    <dbReference type="NCBI Taxonomy" id="1265738"/>
    <lineage>
        <taxon>Bacteria</taxon>
        <taxon>Pseudomonadati</taxon>
        <taxon>Planctomycetota</taxon>
        <taxon>Planctomycetia</taxon>
        <taxon>Pirellulales</taxon>
        <taxon>Pirellulaceae</taxon>
        <taxon>Novipirellula</taxon>
    </lineage>
</organism>
<reference evidence="1 2" key="1">
    <citation type="journal article" date="2013" name="Mar. Genomics">
        <title>Expression of sulfatases in Rhodopirellula baltica and the diversity of sulfatases in the genus Rhodopirellula.</title>
        <authorList>
            <person name="Wegner C.E."/>
            <person name="Richter-Heitmann T."/>
            <person name="Klindworth A."/>
            <person name="Klockow C."/>
            <person name="Richter M."/>
            <person name="Achstetter T."/>
            <person name="Glockner F.O."/>
            <person name="Harder J."/>
        </authorList>
    </citation>
    <scope>NUCLEOTIDE SEQUENCE [LARGE SCALE GENOMIC DNA]</scope>
    <source>
        <strain evidence="1 2">SM1</strain>
    </source>
</reference>
<name>M5S382_9BACT</name>
<proteinExistence type="predicted"/>
<evidence type="ECO:0000313" key="1">
    <source>
        <dbReference type="EMBL" id="EMI20644.1"/>
    </source>
</evidence>